<dbReference type="AlphaFoldDB" id="A0A1G5RY50"/>
<dbReference type="InterPro" id="IPR001509">
    <property type="entry name" value="Epimerase_deHydtase"/>
</dbReference>
<dbReference type="PANTHER" id="PTHR43000">
    <property type="entry name" value="DTDP-D-GLUCOSE 4,6-DEHYDRATASE-RELATED"/>
    <property type="match status" value="1"/>
</dbReference>
<dbReference type="EMBL" id="FMWK01000006">
    <property type="protein sequence ID" value="SCZ78680.1"/>
    <property type="molecule type" value="Genomic_DNA"/>
</dbReference>
<evidence type="ECO:0000256" key="1">
    <source>
        <dbReference type="ARBA" id="ARBA00007637"/>
    </source>
</evidence>
<proteinExistence type="inferred from homology"/>
<accession>A0A1G5RY50</accession>
<dbReference type="SUPFAM" id="SSF51735">
    <property type="entry name" value="NAD(P)-binding Rossmann-fold domains"/>
    <property type="match status" value="1"/>
</dbReference>
<name>A0A1G5RY50_PSEXY</name>
<reference evidence="3 4" key="1">
    <citation type="submission" date="2016-10" db="EMBL/GenBank/DDBJ databases">
        <authorList>
            <person name="de Groot N.N."/>
        </authorList>
    </citation>
    <scope>NUCLEOTIDE SEQUENCE [LARGE SCALE GENOMIC DNA]</scope>
    <source>
        <strain evidence="3 4">DSM 10317</strain>
    </source>
</reference>
<evidence type="ECO:0000259" key="2">
    <source>
        <dbReference type="Pfam" id="PF01370"/>
    </source>
</evidence>
<protein>
    <submittedName>
        <fullName evidence="3">dTDP-6-deoxy-L-talose 4-dehydrogenase (NAD+)</fullName>
    </submittedName>
</protein>
<sequence>MKYLVTGANGYIGQGVVKTMLDLGAEVVATDFHTDEVDERAKRIDADLFTLDDPYGYFEKPDVVIHLAWRDGFRHASENHMKDLPNHYAFIEKMCKAGIRKMCVMGTMHEIGFMEGCIKSDTPCAPQSLYGIAKNALRQATVLACKENNVKLQWLRGYYIVGNTHRGCSIFSKLTAAAEAGDETFPFTTGQNQFDFTDYDLFCEQVAKASMQDEVLGIIECCTGKPMKLADRVEKFITDNGYNISLAYGTFPDRPYDSKAVWGDSRKIDKILMNWR</sequence>
<evidence type="ECO:0000313" key="4">
    <source>
        <dbReference type="Proteomes" id="UP000199428"/>
    </source>
</evidence>
<feature type="domain" description="NAD-dependent epimerase/dehydratase" evidence="2">
    <location>
        <begin position="4"/>
        <end position="199"/>
    </location>
</feature>
<dbReference type="Pfam" id="PF01370">
    <property type="entry name" value="Epimerase"/>
    <property type="match status" value="1"/>
</dbReference>
<dbReference type="Gene3D" id="3.40.50.720">
    <property type="entry name" value="NAD(P)-binding Rossmann-like Domain"/>
    <property type="match status" value="1"/>
</dbReference>
<dbReference type="InterPro" id="IPR036291">
    <property type="entry name" value="NAD(P)-bd_dom_sf"/>
</dbReference>
<dbReference type="RefSeq" id="WP_028246319.1">
    <property type="nucleotide sequence ID" value="NZ_FMWK01000006.1"/>
</dbReference>
<dbReference type="Proteomes" id="UP000199428">
    <property type="component" value="Unassembled WGS sequence"/>
</dbReference>
<evidence type="ECO:0000313" key="3">
    <source>
        <dbReference type="EMBL" id="SCZ78680.1"/>
    </source>
</evidence>
<gene>
    <name evidence="3" type="ORF">SAMN02910350_01393</name>
</gene>
<comment type="similarity">
    <text evidence="1">Belongs to the NAD(P)-dependent epimerase/dehydratase family.</text>
</comment>
<organism evidence="3 4">
    <name type="scientific">Pseudobutyrivibrio xylanivorans</name>
    <dbReference type="NCBI Taxonomy" id="185007"/>
    <lineage>
        <taxon>Bacteria</taxon>
        <taxon>Bacillati</taxon>
        <taxon>Bacillota</taxon>
        <taxon>Clostridia</taxon>
        <taxon>Lachnospirales</taxon>
        <taxon>Lachnospiraceae</taxon>
        <taxon>Pseudobutyrivibrio</taxon>
    </lineage>
</organism>